<accession>A0A8K0H026</accession>
<name>A0A8K0H026_9ROSA</name>
<dbReference type="Proteomes" id="UP000796880">
    <property type="component" value="Unassembled WGS sequence"/>
</dbReference>
<keyword evidence="2" id="KW-1185">Reference proteome</keyword>
<proteinExistence type="predicted"/>
<dbReference type="OrthoDB" id="1930729at2759"/>
<reference evidence="1" key="1">
    <citation type="submission" date="2020-03" db="EMBL/GenBank/DDBJ databases">
        <title>A high-quality chromosome-level genome assembly of a woody plant with both climbing and erect habits, Rhamnella rubrinervis.</title>
        <authorList>
            <person name="Lu Z."/>
            <person name="Yang Y."/>
            <person name="Zhu X."/>
            <person name="Sun Y."/>
        </authorList>
    </citation>
    <scope>NUCLEOTIDE SEQUENCE</scope>
    <source>
        <strain evidence="1">BYM</strain>
        <tissue evidence="1">Leaf</tissue>
    </source>
</reference>
<dbReference type="EMBL" id="VOIH02000007">
    <property type="protein sequence ID" value="KAF3443133.1"/>
    <property type="molecule type" value="Genomic_DNA"/>
</dbReference>
<sequence length="112" mass="12537">MYDIGGPTDGLLMGTTSAITWFHAFKSCFKLDLRVVLVLIVALMVQNPEKPSKLKERQLKKFKKSCFGTLILRIQELGLSDGIIHDMIGRQADSLNNDVMEFNFNGKGAIFT</sequence>
<comment type="caution">
    <text evidence="1">The sequence shown here is derived from an EMBL/GenBank/DDBJ whole genome shotgun (WGS) entry which is preliminary data.</text>
</comment>
<protein>
    <submittedName>
        <fullName evidence="1">Uncharacterized protein</fullName>
    </submittedName>
</protein>
<evidence type="ECO:0000313" key="1">
    <source>
        <dbReference type="EMBL" id="KAF3443133.1"/>
    </source>
</evidence>
<dbReference type="AlphaFoldDB" id="A0A8K0H026"/>
<evidence type="ECO:0000313" key="2">
    <source>
        <dbReference type="Proteomes" id="UP000796880"/>
    </source>
</evidence>
<gene>
    <name evidence="1" type="ORF">FNV43_RR17054</name>
</gene>
<organism evidence="1 2">
    <name type="scientific">Rhamnella rubrinervis</name>
    <dbReference type="NCBI Taxonomy" id="2594499"/>
    <lineage>
        <taxon>Eukaryota</taxon>
        <taxon>Viridiplantae</taxon>
        <taxon>Streptophyta</taxon>
        <taxon>Embryophyta</taxon>
        <taxon>Tracheophyta</taxon>
        <taxon>Spermatophyta</taxon>
        <taxon>Magnoliopsida</taxon>
        <taxon>eudicotyledons</taxon>
        <taxon>Gunneridae</taxon>
        <taxon>Pentapetalae</taxon>
        <taxon>rosids</taxon>
        <taxon>fabids</taxon>
        <taxon>Rosales</taxon>
        <taxon>Rhamnaceae</taxon>
        <taxon>rhamnoid group</taxon>
        <taxon>Rhamneae</taxon>
        <taxon>Rhamnella</taxon>
    </lineage>
</organism>